<dbReference type="SUPFAM" id="SSF63829">
    <property type="entry name" value="Calcium-dependent phosphotriesterase"/>
    <property type="match status" value="1"/>
</dbReference>
<protein>
    <submittedName>
        <fullName evidence="1">Uncharacterized protein</fullName>
    </submittedName>
</protein>
<evidence type="ECO:0000313" key="2">
    <source>
        <dbReference type="Proteomes" id="UP000828390"/>
    </source>
</evidence>
<dbReference type="Proteomes" id="UP000828390">
    <property type="component" value="Unassembled WGS sequence"/>
</dbReference>
<dbReference type="EMBL" id="JAIWYP010000007">
    <property type="protein sequence ID" value="KAH3792781.1"/>
    <property type="molecule type" value="Genomic_DNA"/>
</dbReference>
<dbReference type="AlphaFoldDB" id="A0A9D4F7L7"/>
<reference evidence="1" key="1">
    <citation type="journal article" date="2019" name="bioRxiv">
        <title>The Genome of the Zebra Mussel, Dreissena polymorpha: A Resource for Invasive Species Research.</title>
        <authorList>
            <person name="McCartney M.A."/>
            <person name="Auch B."/>
            <person name="Kono T."/>
            <person name="Mallez S."/>
            <person name="Zhang Y."/>
            <person name="Obille A."/>
            <person name="Becker A."/>
            <person name="Abrahante J.E."/>
            <person name="Garbe J."/>
            <person name="Badalamenti J.P."/>
            <person name="Herman A."/>
            <person name="Mangelson H."/>
            <person name="Liachko I."/>
            <person name="Sullivan S."/>
            <person name="Sone E.D."/>
            <person name="Koren S."/>
            <person name="Silverstein K.A.T."/>
            <person name="Beckman K.B."/>
            <person name="Gohl D.M."/>
        </authorList>
    </citation>
    <scope>NUCLEOTIDE SEQUENCE</scope>
    <source>
        <strain evidence="1">Duluth1</strain>
        <tissue evidence="1">Whole animal</tissue>
    </source>
</reference>
<sequence>MPSAELFLRKAATNAPIEFHLNKDLTQFRASCTEFGSIAIRETVPHHVVDPNKIVSIMDKSQYNVRTATDKKDCHITGIWESSNRELIIADFHNKSVKILNRAYNSIEKIQIPNFTCSICNISSNKTAIIVCIGNPDDEIDLLQVDKGKIVNFNTLPKFLPRVWGIAIYQDDIFVTSGENVSQYTMDGRLVEKLYEDKSTG</sequence>
<gene>
    <name evidence="1" type="ORF">DPMN_146280</name>
</gene>
<comment type="caution">
    <text evidence="1">The sequence shown here is derived from an EMBL/GenBank/DDBJ whole genome shotgun (WGS) entry which is preliminary data.</text>
</comment>
<organism evidence="1 2">
    <name type="scientific">Dreissena polymorpha</name>
    <name type="common">Zebra mussel</name>
    <name type="synonym">Mytilus polymorpha</name>
    <dbReference type="NCBI Taxonomy" id="45954"/>
    <lineage>
        <taxon>Eukaryota</taxon>
        <taxon>Metazoa</taxon>
        <taxon>Spiralia</taxon>
        <taxon>Lophotrochozoa</taxon>
        <taxon>Mollusca</taxon>
        <taxon>Bivalvia</taxon>
        <taxon>Autobranchia</taxon>
        <taxon>Heteroconchia</taxon>
        <taxon>Euheterodonta</taxon>
        <taxon>Imparidentia</taxon>
        <taxon>Neoheterodontei</taxon>
        <taxon>Myida</taxon>
        <taxon>Dreissenoidea</taxon>
        <taxon>Dreissenidae</taxon>
        <taxon>Dreissena</taxon>
    </lineage>
</organism>
<keyword evidence="2" id="KW-1185">Reference proteome</keyword>
<evidence type="ECO:0000313" key="1">
    <source>
        <dbReference type="EMBL" id="KAH3792781.1"/>
    </source>
</evidence>
<name>A0A9D4F7L7_DREPO</name>
<proteinExistence type="predicted"/>
<reference evidence="1" key="2">
    <citation type="submission" date="2020-11" db="EMBL/GenBank/DDBJ databases">
        <authorList>
            <person name="McCartney M.A."/>
            <person name="Auch B."/>
            <person name="Kono T."/>
            <person name="Mallez S."/>
            <person name="Becker A."/>
            <person name="Gohl D.M."/>
            <person name="Silverstein K.A.T."/>
            <person name="Koren S."/>
            <person name="Bechman K.B."/>
            <person name="Herman A."/>
            <person name="Abrahante J.E."/>
            <person name="Garbe J."/>
        </authorList>
    </citation>
    <scope>NUCLEOTIDE SEQUENCE</scope>
    <source>
        <strain evidence="1">Duluth1</strain>
        <tissue evidence="1">Whole animal</tissue>
    </source>
</reference>
<accession>A0A9D4F7L7</accession>